<proteinExistence type="predicted"/>
<accession>A0AAW2RNC9</accession>
<evidence type="ECO:0000313" key="3">
    <source>
        <dbReference type="EMBL" id="KAL0381613.1"/>
    </source>
</evidence>
<gene>
    <name evidence="3" type="ORF">Sangu_0225600</name>
</gene>
<dbReference type="AlphaFoldDB" id="A0AAW2RNC9"/>
<reference evidence="3" key="1">
    <citation type="submission" date="2020-06" db="EMBL/GenBank/DDBJ databases">
        <authorList>
            <person name="Li T."/>
            <person name="Hu X."/>
            <person name="Zhang T."/>
            <person name="Song X."/>
            <person name="Zhang H."/>
            <person name="Dai N."/>
            <person name="Sheng W."/>
            <person name="Hou X."/>
            <person name="Wei L."/>
        </authorList>
    </citation>
    <scope>NUCLEOTIDE SEQUENCE</scope>
    <source>
        <strain evidence="3">G01</strain>
        <tissue evidence="3">Leaf</tissue>
    </source>
</reference>
<reference evidence="3" key="2">
    <citation type="journal article" date="2024" name="Plant">
        <title>Genomic evolution and insights into agronomic trait innovations of Sesamum species.</title>
        <authorList>
            <person name="Miao H."/>
            <person name="Wang L."/>
            <person name="Qu L."/>
            <person name="Liu H."/>
            <person name="Sun Y."/>
            <person name="Le M."/>
            <person name="Wang Q."/>
            <person name="Wei S."/>
            <person name="Zheng Y."/>
            <person name="Lin W."/>
            <person name="Duan Y."/>
            <person name="Cao H."/>
            <person name="Xiong S."/>
            <person name="Wang X."/>
            <person name="Wei L."/>
            <person name="Li C."/>
            <person name="Ma Q."/>
            <person name="Ju M."/>
            <person name="Zhao R."/>
            <person name="Li G."/>
            <person name="Mu C."/>
            <person name="Tian Q."/>
            <person name="Mei H."/>
            <person name="Zhang T."/>
            <person name="Gao T."/>
            <person name="Zhang H."/>
        </authorList>
    </citation>
    <scope>NUCLEOTIDE SEQUENCE</scope>
    <source>
        <strain evidence="3">G01</strain>
    </source>
</reference>
<dbReference type="Pfam" id="PF03732">
    <property type="entry name" value="Retrotrans_gag"/>
    <property type="match status" value="1"/>
</dbReference>
<name>A0AAW2RNC9_9LAMI</name>
<evidence type="ECO:0000256" key="1">
    <source>
        <dbReference type="SAM" id="MobiDB-lite"/>
    </source>
</evidence>
<feature type="region of interest" description="Disordered" evidence="1">
    <location>
        <begin position="173"/>
        <end position="200"/>
    </location>
</feature>
<feature type="domain" description="Retrotransposon gag" evidence="2">
    <location>
        <begin position="56"/>
        <end position="143"/>
    </location>
</feature>
<comment type="caution">
    <text evidence="3">The sequence shown here is derived from an EMBL/GenBank/DDBJ whole genome shotgun (WGS) entry which is preliminary data.</text>
</comment>
<sequence>MSPKSTQALEEAITALSERLSELHASMEQHHDSLIIVVSNIPQRLAAIPPSQRLDVISFYIKGETLSWLKCMFTNRQLSSWEAFVRALELCFGHSSFDNHQAVLFKLRQCGSLVEFQAEFERICNRVVGLPPDALLNCFISMLRLDIQCEMREEGWKTASSHWMSGRSTEMKQFNKASGGKPTTRLQKRPNYWNSATEPH</sequence>
<protein>
    <recommendedName>
        <fullName evidence="2">Retrotransposon gag domain-containing protein</fullName>
    </recommendedName>
</protein>
<dbReference type="EMBL" id="JACGWK010000001">
    <property type="protein sequence ID" value="KAL0381613.1"/>
    <property type="molecule type" value="Genomic_DNA"/>
</dbReference>
<dbReference type="InterPro" id="IPR005162">
    <property type="entry name" value="Retrotrans_gag_dom"/>
</dbReference>
<evidence type="ECO:0000259" key="2">
    <source>
        <dbReference type="Pfam" id="PF03732"/>
    </source>
</evidence>
<organism evidence="3">
    <name type="scientific">Sesamum angustifolium</name>
    <dbReference type="NCBI Taxonomy" id="2727405"/>
    <lineage>
        <taxon>Eukaryota</taxon>
        <taxon>Viridiplantae</taxon>
        <taxon>Streptophyta</taxon>
        <taxon>Embryophyta</taxon>
        <taxon>Tracheophyta</taxon>
        <taxon>Spermatophyta</taxon>
        <taxon>Magnoliopsida</taxon>
        <taxon>eudicotyledons</taxon>
        <taxon>Gunneridae</taxon>
        <taxon>Pentapetalae</taxon>
        <taxon>asterids</taxon>
        <taxon>lamiids</taxon>
        <taxon>Lamiales</taxon>
        <taxon>Pedaliaceae</taxon>
        <taxon>Sesamum</taxon>
    </lineage>
</organism>